<keyword evidence="5" id="KW-0819">tRNA processing</keyword>
<dbReference type="InterPro" id="IPR000719">
    <property type="entry name" value="Prot_kinase_dom"/>
</dbReference>
<keyword evidence="6" id="KW-0547">Nucleotide-binding</keyword>
<dbReference type="GO" id="GO:0004674">
    <property type="term" value="F:protein serine/threonine kinase activity"/>
    <property type="evidence" value="ECO:0007669"/>
    <property type="project" value="UniProtKB-KW"/>
</dbReference>
<comment type="catalytic activity">
    <reaction evidence="10">
        <text>L-seryl-[protein] + ATP = O-phospho-L-seryl-[protein] + ADP + H(+)</text>
        <dbReference type="Rhea" id="RHEA:17989"/>
        <dbReference type="Rhea" id="RHEA-COMP:9863"/>
        <dbReference type="Rhea" id="RHEA-COMP:11604"/>
        <dbReference type="ChEBI" id="CHEBI:15378"/>
        <dbReference type="ChEBI" id="CHEBI:29999"/>
        <dbReference type="ChEBI" id="CHEBI:30616"/>
        <dbReference type="ChEBI" id="CHEBI:83421"/>
        <dbReference type="ChEBI" id="CHEBI:456216"/>
        <dbReference type="EC" id="2.7.11.1"/>
    </reaction>
</comment>
<keyword evidence="3" id="KW-0723">Serine/threonine-protein kinase</keyword>
<accession>A0A7C2V9R2</accession>
<dbReference type="Gene3D" id="1.10.510.10">
    <property type="entry name" value="Transferase(Phosphotransferase) domain 1"/>
    <property type="match status" value="1"/>
</dbReference>
<dbReference type="EMBL" id="DSGT01000010">
    <property type="protein sequence ID" value="HEW53312.1"/>
    <property type="molecule type" value="Genomic_DNA"/>
</dbReference>
<dbReference type="InterPro" id="IPR011009">
    <property type="entry name" value="Kinase-like_dom_sf"/>
</dbReference>
<dbReference type="Gene3D" id="3.30.200.20">
    <property type="entry name" value="Phosphorylase Kinase, domain 1"/>
    <property type="match status" value="1"/>
</dbReference>
<evidence type="ECO:0000256" key="3">
    <source>
        <dbReference type="ARBA" id="ARBA00022527"/>
    </source>
</evidence>
<reference evidence="12" key="1">
    <citation type="journal article" date="2020" name="mSystems">
        <title>Genome- and Community-Level Interaction Insights into Carbon Utilization and Element Cycling Functions of Hydrothermarchaeota in Hydrothermal Sediment.</title>
        <authorList>
            <person name="Zhou Z."/>
            <person name="Liu Y."/>
            <person name="Xu W."/>
            <person name="Pan J."/>
            <person name="Luo Z.H."/>
            <person name="Li M."/>
        </authorList>
    </citation>
    <scope>NUCLEOTIDE SEQUENCE [LARGE SCALE GENOMIC DNA]</scope>
    <source>
        <strain evidence="12">SpSt-16</strain>
    </source>
</reference>
<keyword evidence="8" id="KW-0067">ATP-binding</keyword>
<dbReference type="NCBIfam" id="TIGR03724">
    <property type="entry name" value="arch_bud32"/>
    <property type="match status" value="1"/>
</dbReference>
<dbReference type="PANTHER" id="PTHR12209:SF0">
    <property type="entry name" value="EKC_KEOPS COMPLEX SUBUNIT TP53RK"/>
    <property type="match status" value="1"/>
</dbReference>
<comment type="catalytic activity">
    <reaction evidence="9">
        <text>L-threonyl-[protein] + ATP = O-phospho-L-threonyl-[protein] + ADP + H(+)</text>
        <dbReference type="Rhea" id="RHEA:46608"/>
        <dbReference type="Rhea" id="RHEA-COMP:11060"/>
        <dbReference type="Rhea" id="RHEA-COMP:11605"/>
        <dbReference type="ChEBI" id="CHEBI:15378"/>
        <dbReference type="ChEBI" id="CHEBI:30013"/>
        <dbReference type="ChEBI" id="CHEBI:30616"/>
        <dbReference type="ChEBI" id="CHEBI:61977"/>
        <dbReference type="ChEBI" id="CHEBI:456216"/>
        <dbReference type="EC" id="2.7.11.1"/>
    </reaction>
</comment>
<dbReference type="PROSITE" id="PS00109">
    <property type="entry name" value="PROTEIN_KINASE_TYR"/>
    <property type="match status" value="1"/>
</dbReference>
<dbReference type="AlphaFoldDB" id="A0A7C2V9R2"/>
<keyword evidence="4" id="KW-0808">Transferase</keyword>
<sequence>MEIALLEELSKDLNSIASEKVIIYSASGVEEKNVLKDLKLISLGAEAAIVRCTFLDIDAVIKWRFPKPYMPPDLDKQFRVSRTITEAKALFKAISIGVLTPIPLYMDPARGLLIMTFVDGYSLRDAIQRLDENAVCDVCRIAGMYIAKLHENSIVHGDVTTSNIVIEKGTGDVYLIDFGLSNFVKRIEDEAIDVHIFFRSVESAHQDVEDLAKRCFIDGYRSVRGAYTDNILKMVLNIRRMGRYVAERRLRGVWGIT</sequence>
<evidence type="ECO:0000256" key="9">
    <source>
        <dbReference type="ARBA" id="ARBA00047899"/>
    </source>
</evidence>
<dbReference type="GO" id="GO:0005524">
    <property type="term" value="F:ATP binding"/>
    <property type="evidence" value="ECO:0007669"/>
    <property type="project" value="UniProtKB-KW"/>
</dbReference>
<dbReference type="PANTHER" id="PTHR12209">
    <property type="entry name" value="NON-SPECIFIC SERINE/THREONINE PROTEIN KINASE"/>
    <property type="match status" value="1"/>
</dbReference>
<dbReference type="EC" id="2.7.11.1" evidence="2"/>
<evidence type="ECO:0000256" key="8">
    <source>
        <dbReference type="ARBA" id="ARBA00022840"/>
    </source>
</evidence>
<name>A0A7C2V9R2_9CREN</name>
<evidence type="ECO:0000256" key="4">
    <source>
        <dbReference type="ARBA" id="ARBA00022679"/>
    </source>
</evidence>
<evidence type="ECO:0000313" key="12">
    <source>
        <dbReference type="EMBL" id="HEW53312.1"/>
    </source>
</evidence>
<dbReference type="SUPFAM" id="SSF56112">
    <property type="entry name" value="Protein kinase-like (PK-like)"/>
    <property type="match status" value="1"/>
</dbReference>
<dbReference type="NCBIfam" id="NF011463">
    <property type="entry name" value="PRK14879.1-4"/>
    <property type="match status" value="1"/>
</dbReference>
<dbReference type="SMART" id="SM00220">
    <property type="entry name" value="S_TKc"/>
    <property type="match status" value="1"/>
</dbReference>
<dbReference type="GO" id="GO:0005829">
    <property type="term" value="C:cytosol"/>
    <property type="evidence" value="ECO:0007669"/>
    <property type="project" value="TreeGrafter"/>
</dbReference>
<gene>
    <name evidence="12" type="ORF">ENO77_04015</name>
</gene>
<proteinExistence type="inferred from homology"/>
<evidence type="ECO:0000256" key="2">
    <source>
        <dbReference type="ARBA" id="ARBA00012513"/>
    </source>
</evidence>
<evidence type="ECO:0000256" key="7">
    <source>
        <dbReference type="ARBA" id="ARBA00022777"/>
    </source>
</evidence>
<evidence type="ECO:0000256" key="10">
    <source>
        <dbReference type="ARBA" id="ARBA00048679"/>
    </source>
</evidence>
<protein>
    <recommendedName>
        <fullName evidence="2">non-specific serine/threonine protein kinase</fullName>
        <ecNumber evidence="2">2.7.11.1</ecNumber>
    </recommendedName>
</protein>
<evidence type="ECO:0000256" key="6">
    <source>
        <dbReference type="ARBA" id="ARBA00022741"/>
    </source>
</evidence>
<comment type="caution">
    <text evidence="12">The sequence shown here is derived from an EMBL/GenBank/DDBJ whole genome shotgun (WGS) entry which is preliminary data.</text>
</comment>
<evidence type="ECO:0000256" key="1">
    <source>
        <dbReference type="ARBA" id="ARBA00010630"/>
    </source>
</evidence>
<dbReference type="InterPro" id="IPR022495">
    <property type="entry name" value="Bud32"/>
</dbReference>
<dbReference type="Pfam" id="PF00069">
    <property type="entry name" value="Pkinase"/>
    <property type="match status" value="1"/>
</dbReference>
<keyword evidence="7 12" id="KW-0418">Kinase</keyword>
<dbReference type="InterPro" id="IPR008266">
    <property type="entry name" value="Tyr_kinase_AS"/>
</dbReference>
<comment type="similarity">
    <text evidence="1">Belongs to the protein kinase superfamily. BUD32 family.</text>
</comment>
<evidence type="ECO:0000256" key="5">
    <source>
        <dbReference type="ARBA" id="ARBA00022694"/>
    </source>
</evidence>
<organism evidence="12">
    <name type="scientific">Ignisphaera aggregans</name>
    <dbReference type="NCBI Taxonomy" id="334771"/>
    <lineage>
        <taxon>Archaea</taxon>
        <taxon>Thermoproteota</taxon>
        <taxon>Thermoprotei</taxon>
        <taxon>Desulfurococcales</taxon>
        <taxon>Desulfurococcaceae</taxon>
        <taxon>Ignisphaera</taxon>
    </lineage>
</organism>
<dbReference type="PROSITE" id="PS50011">
    <property type="entry name" value="PROTEIN_KINASE_DOM"/>
    <property type="match status" value="1"/>
</dbReference>
<feature type="domain" description="Protein kinase" evidence="11">
    <location>
        <begin position="35"/>
        <end position="257"/>
    </location>
</feature>
<evidence type="ECO:0000259" key="11">
    <source>
        <dbReference type="PROSITE" id="PS50011"/>
    </source>
</evidence>
<dbReference type="GO" id="GO:0008033">
    <property type="term" value="P:tRNA processing"/>
    <property type="evidence" value="ECO:0007669"/>
    <property type="project" value="UniProtKB-KW"/>
</dbReference>